<dbReference type="KEGG" id="mob:NCTC10112_00689"/>
<dbReference type="SUPFAM" id="SSF111331">
    <property type="entry name" value="NAD kinase/diacylglycerol kinase-like"/>
    <property type="match status" value="1"/>
</dbReference>
<dbReference type="AlphaFoldDB" id="A0A448ZWC6"/>
<evidence type="ECO:0000256" key="3">
    <source>
        <dbReference type="ARBA" id="ARBA00009280"/>
    </source>
</evidence>
<comment type="similarity">
    <text evidence="2">Belongs to the diacylglycerol/lipid kinase family.</text>
</comment>
<dbReference type="EC" id="2.7.1.107" evidence="4"/>
<accession>A0A448ZWC6</accession>
<keyword evidence="13" id="KW-0614">Plasmid</keyword>
<dbReference type="KEGG" id="mob:NCTC10112_00294"/>
<feature type="domain" description="Diacylglycerol kinase accessory" evidence="11">
    <location>
        <begin position="136"/>
        <end position="279"/>
    </location>
</feature>
<evidence type="ECO:0000256" key="1">
    <source>
        <dbReference type="ARBA" id="ARBA00001946"/>
    </source>
</evidence>
<organism evidence="12 14">
    <name type="scientific">Metamycoplasma orale</name>
    <name type="common">Mycoplasma orale</name>
    <dbReference type="NCBI Taxonomy" id="2121"/>
    <lineage>
        <taxon>Bacteria</taxon>
        <taxon>Bacillati</taxon>
        <taxon>Mycoplasmatota</taxon>
        <taxon>Mycoplasmoidales</taxon>
        <taxon>Metamycoplasmataceae</taxon>
        <taxon>Metamycoplasma</taxon>
    </lineage>
</organism>
<evidence type="ECO:0000313" key="13">
    <source>
        <dbReference type="EMBL" id="VEU56704.1"/>
    </source>
</evidence>
<protein>
    <recommendedName>
        <fullName evidence="4">diacylglycerol kinase (ATP)</fullName>
        <ecNumber evidence="4">2.7.1.107</ecNumber>
    </recommendedName>
</protein>
<dbReference type="Gene3D" id="3.40.50.10330">
    <property type="entry name" value="Probable inorganic polyphosphate/atp-NAD kinase, domain 1"/>
    <property type="match status" value="1"/>
</dbReference>
<keyword evidence="9" id="KW-0444">Lipid biosynthesis</keyword>
<keyword evidence="10" id="KW-1208">Phospholipid metabolism</keyword>
<evidence type="ECO:0000313" key="14">
    <source>
        <dbReference type="Proteomes" id="UP000290482"/>
    </source>
</evidence>
<dbReference type="Proteomes" id="UP000290482">
    <property type="component" value="Plasmid 3"/>
</dbReference>
<dbReference type="InterPro" id="IPR016064">
    <property type="entry name" value="NAD/diacylglycerol_kinase_sf"/>
</dbReference>
<comment type="similarity">
    <text evidence="3">Belongs to the eukaryotic diacylglycerol kinase family.</text>
</comment>
<dbReference type="Proteomes" id="UP000290482">
    <property type="component" value="Chromosome"/>
</dbReference>
<dbReference type="Pfam" id="PF00781">
    <property type="entry name" value="DAGK_cat"/>
    <property type="match status" value="1"/>
</dbReference>
<reference evidence="12 14" key="1">
    <citation type="submission" date="2019-01" db="EMBL/GenBank/DDBJ databases">
        <authorList>
            <consortium name="Pathogen Informatics"/>
        </authorList>
    </citation>
    <scope>NUCLEOTIDE SEQUENCE [LARGE SCALE GENOMIC DNA]</scope>
    <source>
        <strain evidence="12 14">NCTC10112</strain>
        <plasmid evidence="14">3</plasmid>
    </source>
</reference>
<keyword evidence="9" id="KW-0594">Phospholipid biosynthesis</keyword>
<dbReference type="GO" id="GO:0007200">
    <property type="term" value="P:phospholipase C-activating G protein-coupled receptor signaling pathway"/>
    <property type="evidence" value="ECO:0007669"/>
    <property type="project" value="InterPro"/>
</dbReference>
<dbReference type="InterPro" id="IPR000756">
    <property type="entry name" value="Diacylglycerol_kin_accessory"/>
</dbReference>
<keyword evidence="9" id="KW-0443">Lipid metabolism</keyword>
<evidence type="ECO:0000256" key="10">
    <source>
        <dbReference type="ARBA" id="ARBA00023264"/>
    </source>
</evidence>
<dbReference type="PANTHER" id="PTHR12358:SF54">
    <property type="entry name" value="SPHINGOSINE KINASE RELATED PROTEIN"/>
    <property type="match status" value="1"/>
</dbReference>
<sequence length="291" mass="33371">MLFLLYNSNSKIGKNKEKIFKVLASAIKTFKDGDIRVKDITKLDSIEERLAKINKEKDKILIVGGDGTLTSLINKYKKYLDKLPKIYAVKAGTGNDFLRNIIHSGYPVENINNKYFLINPFLKNLPICKVNNNEKTFLNGIGIGLDGYICKNVEEQRNKNNKQSFFKITLKSFMEFKPLEKLTIEVDGKKHELKKCWFASIMNGKYYGGGMKIAPKADFKGEKLQAIIINDINKFKLFMLFPLIYTGNHSKVKAVHFFEGKHIKITSDEKTYVQIDGEPQKDINEIEVIKE</sequence>
<dbReference type="InterPro" id="IPR017438">
    <property type="entry name" value="ATP-NAD_kinase_N"/>
</dbReference>
<dbReference type="GO" id="GO:0005524">
    <property type="term" value="F:ATP binding"/>
    <property type="evidence" value="ECO:0007669"/>
    <property type="project" value="UniProtKB-KW"/>
</dbReference>
<keyword evidence="6" id="KW-0547">Nucleotide-binding</keyword>
<gene>
    <name evidence="12" type="primary">ytlR_1</name>
    <name evidence="13" type="synonym">ytlR_2</name>
    <name evidence="12" type="ORF">NCTC10112_00294</name>
    <name evidence="13" type="ORF">NCTC10112_00689</name>
</gene>
<dbReference type="GO" id="GO:0004143">
    <property type="term" value="F:ATP-dependent diacylglycerol kinase activity"/>
    <property type="evidence" value="ECO:0007669"/>
    <property type="project" value="UniProtKB-EC"/>
</dbReference>
<dbReference type="InterPro" id="IPR045540">
    <property type="entry name" value="YegS/DAGK_C"/>
</dbReference>
<dbReference type="Gene3D" id="2.60.200.40">
    <property type="match status" value="1"/>
</dbReference>
<evidence type="ECO:0000256" key="2">
    <source>
        <dbReference type="ARBA" id="ARBA00005983"/>
    </source>
</evidence>
<dbReference type="SMART" id="SM00045">
    <property type="entry name" value="DAGKa"/>
    <property type="match status" value="1"/>
</dbReference>
<dbReference type="OrthoDB" id="9786026at2"/>
<keyword evidence="5 12" id="KW-0808">Transferase</keyword>
<keyword evidence="8" id="KW-0067">ATP-binding</keyword>
<dbReference type="PANTHER" id="PTHR12358">
    <property type="entry name" value="SPHINGOSINE KINASE"/>
    <property type="match status" value="1"/>
</dbReference>
<proteinExistence type="inferred from homology"/>
<evidence type="ECO:0000313" key="12">
    <source>
        <dbReference type="EMBL" id="VEU55559.1"/>
    </source>
</evidence>
<geneLocation type="plasmid" evidence="13">
    <name>3</name>
</geneLocation>
<evidence type="ECO:0000256" key="8">
    <source>
        <dbReference type="ARBA" id="ARBA00022840"/>
    </source>
</evidence>
<keyword evidence="14" id="KW-1185">Reference proteome</keyword>
<dbReference type="EMBL" id="LR214940">
    <property type="protein sequence ID" value="VEU55559.1"/>
    <property type="molecule type" value="Genomic_DNA"/>
</dbReference>
<dbReference type="RefSeq" id="WP_022936256.1">
    <property type="nucleotide sequence ID" value="NZ_LR214940.1"/>
</dbReference>
<dbReference type="InterPro" id="IPR050187">
    <property type="entry name" value="Lipid_Phosphate_FormReg"/>
</dbReference>
<dbReference type="Pfam" id="PF19279">
    <property type="entry name" value="YegS_C"/>
    <property type="match status" value="1"/>
</dbReference>
<evidence type="ECO:0000256" key="4">
    <source>
        <dbReference type="ARBA" id="ARBA00012133"/>
    </source>
</evidence>
<evidence type="ECO:0000256" key="7">
    <source>
        <dbReference type="ARBA" id="ARBA00022777"/>
    </source>
</evidence>
<evidence type="ECO:0000259" key="11">
    <source>
        <dbReference type="SMART" id="SM00045"/>
    </source>
</evidence>
<dbReference type="GO" id="GO:0008654">
    <property type="term" value="P:phospholipid biosynthetic process"/>
    <property type="evidence" value="ECO:0007669"/>
    <property type="project" value="UniProtKB-KW"/>
</dbReference>
<dbReference type="EMBL" id="LR214942">
    <property type="protein sequence ID" value="VEU56704.1"/>
    <property type="molecule type" value="Genomic_DNA"/>
</dbReference>
<comment type="cofactor">
    <cofactor evidence="1">
        <name>Mg(2+)</name>
        <dbReference type="ChEBI" id="CHEBI:18420"/>
    </cofactor>
</comment>
<evidence type="ECO:0000256" key="6">
    <source>
        <dbReference type="ARBA" id="ARBA00022741"/>
    </source>
</evidence>
<evidence type="ECO:0000256" key="9">
    <source>
        <dbReference type="ARBA" id="ARBA00023209"/>
    </source>
</evidence>
<dbReference type="InterPro" id="IPR001206">
    <property type="entry name" value="Diacylglycerol_kinase_cat_dom"/>
</dbReference>
<evidence type="ECO:0000256" key="5">
    <source>
        <dbReference type="ARBA" id="ARBA00022679"/>
    </source>
</evidence>
<keyword evidence="7 12" id="KW-0418">Kinase</keyword>
<name>A0A448ZWC6_METOS</name>